<evidence type="ECO:0000313" key="3">
    <source>
        <dbReference type="Proteomes" id="UP000542111"/>
    </source>
</evidence>
<accession>A0A7Y1QN85</accession>
<evidence type="ECO:0000256" key="1">
    <source>
        <dbReference type="SAM" id="MobiDB-lite"/>
    </source>
</evidence>
<dbReference type="RefSeq" id="WP_169898618.1">
    <property type="nucleotide sequence ID" value="NZ_JAAQYP010000044.1"/>
</dbReference>
<protein>
    <submittedName>
        <fullName evidence="2">Uncharacterized protein</fullName>
    </submittedName>
</protein>
<evidence type="ECO:0000313" key="2">
    <source>
        <dbReference type="EMBL" id="NNA97890.1"/>
    </source>
</evidence>
<dbReference type="Proteomes" id="UP000542111">
    <property type="component" value="Unassembled WGS sequence"/>
</dbReference>
<comment type="caution">
    <text evidence="2">The sequence shown here is derived from an EMBL/GenBank/DDBJ whole genome shotgun (WGS) entry which is preliminary data.</text>
</comment>
<dbReference type="EMBL" id="JAAQYP010000044">
    <property type="protein sequence ID" value="NNA97890.1"/>
    <property type="molecule type" value="Genomic_DNA"/>
</dbReference>
<gene>
    <name evidence="2" type="ORF">HBO33_22250</name>
</gene>
<sequence length="69" mass="7704">MNIAPTTTMPTSQNSAEMGNTQKASQQKNPRLKQFIQFKPAFGQSAGRIIFAESNPDRNIFKSKPNFKS</sequence>
<organism evidence="2 3">
    <name type="scientific">Pseudomonas gessardii</name>
    <dbReference type="NCBI Taxonomy" id="78544"/>
    <lineage>
        <taxon>Bacteria</taxon>
        <taxon>Pseudomonadati</taxon>
        <taxon>Pseudomonadota</taxon>
        <taxon>Gammaproteobacteria</taxon>
        <taxon>Pseudomonadales</taxon>
        <taxon>Pseudomonadaceae</taxon>
        <taxon>Pseudomonas</taxon>
    </lineage>
</organism>
<feature type="region of interest" description="Disordered" evidence="1">
    <location>
        <begin position="1"/>
        <end position="32"/>
    </location>
</feature>
<name>A0A7Y1QN85_9PSED</name>
<dbReference type="AlphaFoldDB" id="A0A7Y1QN85"/>
<reference evidence="2 3" key="1">
    <citation type="journal article" date="2020" name="Front. Microbiol.">
        <title>Genetic Organization of the aprX-lipA2 Operon Affects the Proteolytic Potential of Pseudomonas Species in Milk.</title>
        <authorList>
            <person name="Maier C."/>
            <person name="Huptas C."/>
            <person name="von Neubeck M."/>
            <person name="Scherer S."/>
            <person name="Wenning M."/>
            <person name="Lucking G."/>
        </authorList>
    </citation>
    <scope>NUCLEOTIDE SEQUENCE [LARGE SCALE GENOMIC DNA]</scope>
    <source>
        <strain evidence="2 3">G4779</strain>
    </source>
</reference>
<feature type="compositionally biased region" description="Polar residues" evidence="1">
    <location>
        <begin position="1"/>
        <end position="29"/>
    </location>
</feature>
<proteinExistence type="predicted"/>